<dbReference type="Pfam" id="PF00643">
    <property type="entry name" value="zf-B_box"/>
    <property type="match status" value="1"/>
</dbReference>
<accession>A0AAW1BWL7</accession>
<dbReference type="GO" id="GO:0008270">
    <property type="term" value="F:zinc ion binding"/>
    <property type="evidence" value="ECO:0007669"/>
    <property type="project" value="UniProtKB-KW"/>
</dbReference>
<dbReference type="Gene3D" id="3.30.160.60">
    <property type="entry name" value="Classic Zinc Finger"/>
    <property type="match status" value="1"/>
</dbReference>
<evidence type="ECO:0000256" key="2">
    <source>
        <dbReference type="ARBA" id="ARBA00022833"/>
    </source>
</evidence>
<sequence>MCRKTVYLRGGGLIGLPRNILVENILEKFKYELENLHAREQDHLSQICEQHGESMNLVCLTDDKPICAICKLFGDHESHTVAKIADVYAERKKSFIKGLDWVFQQSEYAEQARKEIEIKINELAYTNTGVKVMIEAKSSEMNQEPNPHISHSEGNNTPRKIDLSLEAE</sequence>
<dbReference type="AlphaFoldDB" id="A0AAW1BWL7"/>
<proteinExistence type="predicted"/>
<keyword evidence="1 3" id="KW-0863">Zinc-finger</keyword>
<evidence type="ECO:0000313" key="7">
    <source>
        <dbReference type="Proteomes" id="UP001474421"/>
    </source>
</evidence>
<protein>
    <submittedName>
        <fullName evidence="6">Tripartite motif-containing protein 54-like</fullName>
    </submittedName>
</protein>
<feature type="domain" description="B box-type" evidence="5">
    <location>
        <begin position="43"/>
        <end position="84"/>
    </location>
</feature>
<keyword evidence="2" id="KW-0862">Zinc</keyword>
<evidence type="ECO:0000313" key="6">
    <source>
        <dbReference type="EMBL" id="KAK9406221.1"/>
    </source>
</evidence>
<keyword evidence="1 3" id="KW-0479">Metal-binding</keyword>
<dbReference type="InterPro" id="IPR050143">
    <property type="entry name" value="TRIM/RBCC"/>
</dbReference>
<keyword evidence="7" id="KW-1185">Reference proteome</keyword>
<evidence type="ECO:0000256" key="3">
    <source>
        <dbReference type="PROSITE-ProRule" id="PRU00024"/>
    </source>
</evidence>
<feature type="region of interest" description="Disordered" evidence="4">
    <location>
        <begin position="139"/>
        <end position="168"/>
    </location>
</feature>
<dbReference type="EMBL" id="JAOTOJ010000002">
    <property type="protein sequence ID" value="KAK9406221.1"/>
    <property type="molecule type" value="Genomic_DNA"/>
</dbReference>
<reference evidence="6 7" key="1">
    <citation type="journal article" date="2024" name="Proc. Natl. Acad. Sci. U.S.A.">
        <title>The genetic regulatory architecture and epigenomic basis for age-related changes in rattlesnake venom.</title>
        <authorList>
            <person name="Hogan M.P."/>
            <person name="Holding M.L."/>
            <person name="Nystrom G.S."/>
            <person name="Colston T.J."/>
            <person name="Bartlett D.A."/>
            <person name="Mason A.J."/>
            <person name="Ellsworth S.A."/>
            <person name="Rautsaw R.M."/>
            <person name="Lawrence K.C."/>
            <person name="Strickland J.L."/>
            <person name="He B."/>
            <person name="Fraser P."/>
            <person name="Margres M.J."/>
            <person name="Gilbert D.M."/>
            <person name="Gibbs H.L."/>
            <person name="Parkinson C.L."/>
            <person name="Rokyta D.R."/>
        </authorList>
    </citation>
    <scope>NUCLEOTIDE SEQUENCE [LARGE SCALE GENOMIC DNA]</scope>
    <source>
        <strain evidence="6">DRR0105</strain>
    </source>
</reference>
<evidence type="ECO:0000256" key="4">
    <source>
        <dbReference type="SAM" id="MobiDB-lite"/>
    </source>
</evidence>
<organism evidence="6 7">
    <name type="scientific">Crotalus adamanteus</name>
    <name type="common">Eastern diamondback rattlesnake</name>
    <dbReference type="NCBI Taxonomy" id="8729"/>
    <lineage>
        <taxon>Eukaryota</taxon>
        <taxon>Metazoa</taxon>
        <taxon>Chordata</taxon>
        <taxon>Craniata</taxon>
        <taxon>Vertebrata</taxon>
        <taxon>Euteleostomi</taxon>
        <taxon>Lepidosauria</taxon>
        <taxon>Squamata</taxon>
        <taxon>Bifurcata</taxon>
        <taxon>Unidentata</taxon>
        <taxon>Episquamata</taxon>
        <taxon>Toxicofera</taxon>
        <taxon>Serpentes</taxon>
        <taxon>Colubroidea</taxon>
        <taxon>Viperidae</taxon>
        <taxon>Crotalinae</taxon>
        <taxon>Crotalus</taxon>
    </lineage>
</organism>
<name>A0AAW1BWL7_CROAD</name>
<gene>
    <name evidence="6" type="ORF">NXF25_004995</name>
</gene>
<dbReference type="Proteomes" id="UP001474421">
    <property type="component" value="Unassembled WGS sequence"/>
</dbReference>
<evidence type="ECO:0000259" key="5">
    <source>
        <dbReference type="PROSITE" id="PS50119"/>
    </source>
</evidence>
<feature type="compositionally biased region" description="Basic and acidic residues" evidence="4">
    <location>
        <begin position="159"/>
        <end position="168"/>
    </location>
</feature>
<dbReference type="PROSITE" id="PS50119">
    <property type="entry name" value="ZF_BBOX"/>
    <property type="match status" value="1"/>
</dbReference>
<dbReference type="InterPro" id="IPR000315">
    <property type="entry name" value="Znf_B-box"/>
</dbReference>
<dbReference type="SMART" id="SM00336">
    <property type="entry name" value="BBOX"/>
    <property type="match status" value="1"/>
</dbReference>
<comment type="caution">
    <text evidence="6">The sequence shown here is derived from an EMBL/GenBank/DDBJ whole genome shotgun (WGS) entry which is preliminary data.</text>
</comment>
<dbReference type="SUPFAM" id="SSF57845">
    <property type="entry name" value="B-box zinc-binding domain"/>
    <property type="match status" value="1"/>
</dbReference>
<dbReference type="PANTHER" id="PTHR24103">
    <property type="entry name" value="E3 UBIQUITIN-PROTEIN LIGASE TRIM"/>
    <property type="match status" value="1"/>
</dbReference>
<evidence type="ECO:0000256" key="1">
    <source>
        <dbReference type="ARBA" id="ARBA00022771"/>
    </source>
</evidence>